<protein>
    <recommendedName>
        <fullName evidence="4">Transmembrane protein</fullName>
    </recommendedName>
</protein>
<organism evidence="2 3">
    <name type="scientific">Pseudoxanthomonas sacheonensis</name>
    <dbReference type="NCBI Taxonomy" id="443615"/>
    <lineage>
        <taxon>Bacteria</taxon>
        <taxon>Pseudomonadati</taxon>
        <taxon>Pseudomonadota</taxon>
        <taxon>Gammaproteobacteria</taxon>
        <taxon>Lysobacterales</taxon>
        <taxon>Lysobacteraceae</taxon>
        <taxon>Pseudoxanthomonas</taxon>
    </lineage>
</organism>
<keyword evidence="1" id="KW-0472">Membrane</keyword>
<dbReference type="RefSeq" id="WP_310092405.1">
    <property type="nucleotide sequence ID" value="NZ_JAVDTT010000002.1"/>
</dbReference>
<reference evidence="2 3" key="1">
    <citation type="submission" date="2023-07" db="EMBL/GenBank/DDBJ databases">
        <title>Sorghum-associated microbial communities from plants grown in Nebraska, USA.</title>
        <authorList>
            <person name="Schachtman D."/>
        </authorList>
    </citation>
    <scope>NUCLEOTIDE SEQUENCE [LARGE SCALE GENOMIC DNA]</scope>
    <source>
        <strain evidence="2 3">BE107</strain>
    </source>
</reference>
<evidence type="ECO:0000313" key="2">
    <source>
        <dbReference type="EMBL" id="MDR6841534.1"/>
    </source>
</evidence>
<feature type="transmembrane region" description="Helical" evidence="1">
    <location>
        <begin position="25"/>
        <end position="42"/>
    </location>
</feature>
<comment type="caution">
    <text evidence="2">The sequence shown here is derived from an EMBL/GenBank/DDBJ whole genome shotgun (WGS) entry which is preliminary data.</text>
</comment>
<keyword evidence="3" id="KW-1185">Reference proteome</keyword>
<evidence type="ECO:0000313" key="3">
    <source>
        <dbReference type="Proteomes" id="UP001254759"/>
    </source>
</evidence>
<dbReference type="EMBL" id="JAVDTT010000002">
    <property type="protein sequence ID" value="MDR6841534.1"/>
    <property type="molecule type" value="Genomic_DNA"/>
</dbReference>
<feature type="transmembrane region" description="Helical" evidence="1">
    <location>
        <begin position="62"/>
        <end position="82"/>
    </location>
</feature>
<evidence type="ECO:0008006" key="4">
    <source>
        <dbReference type="Google" id="ProtNLM"/>
    </source>
</evidence>
<name>A0ABU1RTS8_9GAMM</name>
<evidence type="ECO:0000256" key="1">
    <source>
        <dbReference type="SAM" id="Phobius"/>
    </source>
</evidence>
<accession>A0ABU1RTS8</accession>
<dbReference type="Proteomes" id="UP001254759">
    <property type="component" value="Unassembled WGS sequence"/>
</dbReference>
<proteinExistence type="predicted"/>
<keyword evidence="1" id="KW-0812">Transmembrane</keyword>
<gene>
    <name evidence="2" type="ORF">J2W94_001819</name>
</gene>
<sequence>MLKYVWLLVLAIPPWVAVEFDAPKWIMMVSAAPFFLFAMTLGDPDEDLLGEASGTFRKWARIVIGVGGLVLGGILFILWKVLFPSS</sequence>
<keyword evidence="1" id="KW-1133">Transmembrane helix</keyword>